<dbReference type="PROSITE" id="PS51160">
    <property type="entry name" value="ACYLPHOSPHATASE_3"/>
    <property type="match status" value="1"/>
</dbReference>
<protein>
    <recommendedName>
        <fullName evidence="1">acylphosphatase</fullName>
        <ecNumber evidence="1">3.6.1.7</ecNumber>
    </recommendedName>
</protein>
<dbReference type="PANTHER" id="PTHR47268:SF4">
    <property type="entry name" value="ACYLPHOSPHATASE"/>
    <property type="match status" value="1"/>
</dbReference>
<feature type="active site" evidence="1">
    <location>
        <position position="20"/>
    </location>
</feature>
<dbReference type="InterPro" id="IPR017968">
    <property type="entry name" value="Acylphosphatase_CS"/>
</dbReference>
<reference evidence="4" key="1">
    <citation type="journal article" date="2014" name="Genome Biol. Evol.">
        <title>Pangenome evidence for extensive interdomain horizontal transfer affecting lineage core and shell genes in uncultured planktonic thaumarchaeota and euryarchaeota.</title>
        <authorList>
            <person name="Deschamps P."/>
            <person name="Zivanovic Y."/>
            <person name="Moreira D."/>
            <person name="Rodriguez-Valera F."/>
            <person name="Lopez-Garcia P."/>
        </authorList>
    </citation>
    <scope>NUCLEOTIDE SEQUENCE</scope>
</reference>
<sequence>MKKQCVHILIRGKVQGVFFRQALKVLAVKNNVCGWVRNLKDKQVEALLEGDSNAINLIVEWAHHGPANARVDEIKFNNEEFKNEFTTFEVLY</sequence>
<accession>A0A075H593</accession>
<evidence type="ECO:0000259" key="3">
    <source>
        <dbReference type="PROSITE" id="PS51160"/>
    </source>
</evidence>
<dbReference type="InterPro" id="IPR036046">
    <property type="entry name" value="Acylphosphatase-like_dom_sf"/>
</dbReference>
<dbReference type="Pfam" id="PF00708">
    <property type="entry name" value="Acylphosphatase"/>
    <property type="match status" value="1"/>
</dbReference>
<dbReference type="AlphaFoldDB" id="A0A075H593"/>
<feature type="active site" evidence="1">
    <location>
        <position position="38"/>
    </location>
</feature>
<proteinExistence type="inferred from homology"/>
<dbReference type="EMBL" id="KF900852">
    <property type="protein sequence ID" value="AIF09108.1"/>
    <property type="molecule type" value="Genomic_DNA"/>
</dbReference>
<dbReference type="InterPro" id="IPR001792">
    <property type="entry name" value="Acylphosphatase-like_dom"/>
</dbReference>
<name>A0A075H593_9ARCH</name>
<evidence type="ECO:0000313" key="4">
    <source>
        <dbReference type="EMBL" id="AIF09108.1"/>
    </source>
</evidence>
<evidence type="ECO:0000256" key="1">
    <source>
        <dbReference type="PROSITE-ProRule" id="PRU00520"/>
    </source>
</evidence>
<dbReference type="SUPFAM" id="SSF54975">
    <property type="entry name" value="Acylphosphatase/BLUF domain-like"/>
    <property type="match status" value="1"/>
</dbReference>
<dbReference type="GO" id="GO:0003998">
    <property type="term" value="F:acylphosphatase activity"/>
    <property type="evidence" value="ECO:0007669"/>
    <property type="project" value="UniProtKB-EC"/>
</dbReference>
<keyword evidence="1 4" id="KW-0378">Hydrolase</keyword>
<gene>
    <name evidence="4" type="primary">acyP</name>
</gene>
<comment type="similarity">
    <text evidence="2">Belongs to the acylphosphatase family.</text>
</comment>
<feature type="domain" description="Acylphosphatase-like" evidence="3">
    <location>
        <begin position="5"/>
        <end position="92"/>
    </location>
</feature>
<dbReference type="PANTHER" id="PTHR47268">
    <property type="entry name" value="ACYLPHOSPHATASE"/>
    <property type="match status" value="1"/>
</dbReference>
<dbReference type="Gene3D" id="3.30.70.100">
    <property type="match status" value="1"/>
</dbReference>
<dbReference type="InterPro" id="IPR020456">
    <property type="entry name" value="Acylphosphatase"/>
</dbReference>
<organism evidence="4">
    <name type="scientific">uncultured marine thaumarchaeote KM3_35_A11</name>
    <dbReference type="NCBI Taxonomy" id="1456130"/>
    <lineage>
        <taxon>Archaea</taxon>
        <taxon>Nitrososphaerota</taxon>
        <taxon>environmental samples</taxon>
    </lineage>
</organism>
<comment type="catalytic activity">
    <reaction evidence="1">
        <text>an acyl phosphate + H2O = a carboxylate + phosphate + H(+)</text>
        <dbReference type="Rhea" id="RHEA:14965"/>
        <dbReference type="ChEBI" id="CHEBI:15377"/>
        <dbReference type="ChEBI" id="CHEBI:15378"/>
        <dbReference type="ChEBI" id="CHEBI:29067"/>
        <dbReference type="ChEBI" id="CHEBI:43474"/>
        <dbReference type="ChEBI" id="CHEBI:59918"/>
        <dbReference type="EC" id="3.6.1.7"/>
    </reaction>
</comment>
<dbReference type="PROSITE" id="PS00150">
    <property type="entry name" value="ACYLPHOSPHATASE_1"/>
    <property type="match status" value="1"/>
</dbReference>
<dbReference type="EC" id="3.6.1.7" evidence="1"/>
<evidence type="ECO:0000256" key="2">
    <source>
        <dbReference type="RuleBase" id="RU004168"/>
    </source>
</evidence>